<dbReference type="EMBL" id="MHJG01000013">
    <property type="protein sequence ID" value="OGY63927.1"/>
    <property type="molecule type" value="Genomic_DNA"/>
</dbReference>
<dbReference type="GO" id="GO:0022625">
    <property type="term" value="C:cytosolic large ribosomal subunit"/>
    <property type="evidence" value="ECO:0007669"/>
    <property type="project" value="TreeGrafter"/>
</dbReference>
<organism evidence="5 6">
    <name type="scientific">Candidatus Harrisonbacteria bacterium RIFCSPHIGHO2_02_FULL_42_16</name>
    <dbReference type="NCBI Taxonomy" id="1798404"/>
    <lineage>
        <taxon>Bacteria</taxon>
        <taxon>Candidatus Harrisoniibacteriota</taxon>
    </lineage>
</organism>
<sequence>MIDQETLVKIKPGATVKVFEKVKEGDKERLAQFQGIVLARKHGKEAGASFTVRATIAGVAVEKVYPIYSPAIEKVQILNSPRKVSRAKLYYLRDLSRKQTRQKVGAV</sequence>
<dbReference type="InterPro" id="IPR001857">
    <property type="entry name" value="Ribosomal_bL19"/>
</dbReference>
<protein>
    <recommendedName>
        <fullName evidence="4">50S ribosomal protein L19</fullName>
    </recommendedName>
</protein>
<dbReference type="STRING" id="1798404.A3B92_02310"/>
<dbReference type="Proteomes" id="UP000177960">
    <property type="component" value="Unassembled WGS sequence"/>
</dbReference>
<dbReference type="GO" id="GO:0003735">
    <property type="term" value="F:structural constituent of ribosome"/>
    <property type="evidence" value="ECO:0007669"/>
    <property type="project" value="InterPro"/>
</dbReference>
<keyword evidence="2 5" id="KW-0689">Ribosomal protein</keyword>
<dbReference type="NCBIfam" id="TIGR01024">
    <property type="entry name" value="rplS_bact"/>
    <property type="match status" value="1"/>
</dbReference>
<keyword evidence="3 4" id="KW-0687">Ribonucleoprotein</keyword>
<reference evidence="5 6" key="1">
    <citation type="journal article" date="2016" name="Nat. Commun.">
        <title>Thousands of microbial genomes shed light on interconnected biogeochemical processes in an aquifer system.</title>
        <authorList>
            <person name="Anantharaman K."/>
            <person name="Brown C.T."/>
            <person name="Hug L.A."/>
            <person name="Sharon I."/>
            <person name="Castelle C.J."/>
            <person name="Probst A.J."/>
            <person name="Thomas B.C."/>
            <person name="Singh A."/>
            <person name="Wilkins M.J."/>
            <person name="Karaoz U."/>
            <person name="Brodie E.L."/>
            <person name="Williams K.H."/>
            <person name="Hubbard S.S."/>
            <person name="Banfield J.F."/>
        </authorList>
    </citation>
    <scope>NUCLEOTIDE SEQUENCE [LARGE SCALE GENOMIC DNA]</scope>
</reference>
<accession>A0A1G1ZJD5</accession>
<comment type="function">
    <text evidence="4">This protein is located at the 30S-50S ribosomal subunit interface and may play a role in the structure and function of the aminoacyl-tRNA binding site.</text>
</comment>
<evidence type="ECO:0000256" key="2">
    <source>
        <dbReference type="ARBA" id="ARBA00022980"/>
    </source>
</evidence>
<dbReference type="InterPro" id="IPR038657">
    <property type="entry name" value="Ribosomal_bL19_sf"/>
</dbReference>
<dbReference type="AlphaFoldDB" id="A0A1G1ZJD5"/>
<dbReference type="SUPFAM" id="SSF50104">
    <property type="entry name" value="Translation proteins SH3-like domain"/>
    <property type="match status" value="1"/>
</dbReference>
<comment type="similarity">
    <text evidence="1 4">Belongs to the bacterial ribosomal protein bL19 family.</text>
</comment>
<evidence type="ECO:0000313" key="5">
    <source>
        <dbReference type="EMBL" id="OGY63927.1"/>
    </source>
</evidence>
<name>A0A1G1ZJD5_9BACT</name>
<evidence type="ECO:0000256" key="3">
    <source>
        <dbReference type="ARBA" id="ARBA00023274"/>
    </source>
</evidence>
<comment type="caution">
    <text evidence="5">The sequence shown here is derived from an EMBL/GenBank/DDBJ whole genome shotgun (WGS) entry which is preliminary data.</text>
</comment>
<dbReference type="InterPro" id="IPR008991">
    <property type="entry name" value="Translation_prot_SH3-like_sf"/>
</dbReference>
<gene>
    <name evidence="5" type="ORF">A3B92_02310</name>
</gene>
<proteinExistence type="inferred from homology"/>
<dbReference type="PANTHER" id="PTHR15680:SF9">
    <property type="entry name" value="LARGE RIBOSOMAL SUBUNIT PROTEIN BL19M"/>
    <property type="match status" value="1"/>
</dbReference>
<evidence type="ECO:0000313" key="6">
    <source>
        <dbReference type="Proteomes" id="UP000177960"/>
    </source>
</evidence>
<dbReference type="Pfam" id="PF01245">
    <property type="entry name" value="Ribosomal_L19"/>
    <property type="match status" value="1"/>
</dbReference>
<dbReference type="PRINTS" id="PR00061">
    <property type="entry name" value="RIBOSOMALL19"/>
</dbReference>
<dbReference type="GO" id="GO:0006412">
    <property type="term" value="P:translation"/>
    <property type="evidence" value="ECO:0007669"/>
    <property type="project" value="InterPro"/>
</dbReference>
<evidence type="ECO:0000256" key="4">
    <source>
        <dbReference type="RuleBase" id="RU000559"/>
    </source>
</evidence>
<dbReference type="Gene3D" id="2.30.30.790">
    <property type="match status" value="1"/>
</dbReference>
<dbReference type="PANTHER" id="PTHR15680">
    <property type="entry name" value="RIBOSOMAL PROTEIN L19"/>
    <property type="match status" value="1"/>
</dbReference>
<evidence type="ECO:0000256" key="1">
    <source>
        <dbReference type="ARBA" id="ARBA00005781"/>
    </source>
</evidence>